<dbReference type="OrthoDB" id="10524155at2759"/>
<dbReference type="HOGENOM" id="CLU_2159169_0_0_1"/>
<gene>
    <name evidence="1" type="ORF">PAXINDRAFT_12048</name>
</gene>
<name>A0A0C9SYN0_PAXIN</name>
<organism evidence="1 2">
    <name type="scientific">Paxillus involutus ATCC 200175</name>
    <dbReference type="NCBI Taxonomy" id="664439"/>
    <lineage>
        <taxon>Eukaryota</taxon>
        <taxon>Fungi</taxon>
        <taxon>Dikarya</taxon>
        <taxon>Basidiomycota</taxon>
        <taxon>Agaricomycotina</taxon>
        <taxon>Agaricomycetes</taxon>
        <taxon>Agaricomycetidae</taxon>
        <taxon>Boletales</taxon>
        <taxon>Paxilineae</taxon>
        <taxon>Paxillaceae</taxon>
        <taxon>Paxillus</taxon>
    </lineage>
</organism>
<protein>
    <submittedName>
        <fullName evidence="1">Uncharacterized protein</fullName>
    </submittedName>
</protein>
<keyword evidence="2" id="KW-1185">Reference proteome</keyword>
<dbReference type="EMBL" id="KN819338">
    <property type="protein sequence ID" value="KIJ15129.1"/>
    <property type="molecule type" value="Genomic_DNA"/>
</dbReference>
<evidence type="ECO:0000313" key="1">
    <source>
        <dbReference type="EMBL" id="KIJ15129.1"/>
    </source>
</evidence>
<evidence type="ECO:0000313" key="2">
    <source>
        <dbReference type="Proteomes" id="UP000053647"/>
    </source>
</evidence>
<reference evidence="2" key="2">
    <citation type="submission" date="2015-01" db="EMBL/GenBank/DDBJ databases">
        <title>Evolutionary Origins and Diversification of the Mycorrhizal Mutualists.</title>
        <authorList>
            <consortium name="DOE Joint Genome Institute"/>
            <consortium name="Mycorrhizal Genomics Consortium"/>
            <person name="Kohler A."/>
            <person name="Kuo A."/>
            <person name="Nagy L.G."/>
            <person name="Floudas D."/>
            <person name="Copeland A."/>
            <person name="Barry K.W."/>
            <person name="Cichocki N."/>
            <person name="Veneault-Fourrey C."/>
            <person name="LaButti K."/>
            <person name="Lindquist E.A."/>
            <person name="Lipzen A."/>
            <person name="Lundell T."/>
            <person name="Morin E."/>
            <person name="Murat C."/>
            <person name="Riley R."/>
            <person name="Ohm R."/>
            <person name="Sun H."/>
            <person name="Tunlid A."/>
            <person name="Henrissat B."/>
            <person name="Grigoriev I.V."/>
            <person name="Hibbett D.S."/>
            <person name="Martin F."/>
        </authorList>
    </citation>
    <scope>NUCLEOTIDE SEQUENCE [LARGE SCALE GENOMIC DNA]</scope>
    <source>
        <strain evidence="2">ATCC 200175</strain>
    </source>
</reference>
<accession>A0A0C9SYN0</accession>
<sequence>MPALHTRNAFSQSLEAITDTIHPPSLAIIGPTSPAFIPPLNKPIPVLTRPQSLLPWSQISGSLHSVLHSPRSHFFSTLPFWFIKYFIIDFSSRDRHLHSPHLHRHPYRAQT</sequence>
<reference evidence="1 2" key="1">
    <citation type="submission" date="2014-06" db="EMBL/GenBank/DDBJ databases">
        <authorList>
            <consortium name="DOE Joint Genome Institute"/>
            <person name="Kuo A."/>
            <person name="Kohler A."/>
            <person name="Nagy L.G."/>
            <person name="Floudas D."/>
            <person name="Copeland A."/>
            <person name="Barry K.W."/>
            <person name="Cichocki N."/>
            <person name="Veneault-Fourrey C."/>
            <person name="LaButti K."/>
            <person name="Lindquist E.A."/>
            <person name="Lipzen A."/>
            <person name="Lundell T."/>
            <person name="Morin E."/>
            <person name="Murat C."/>
            <person name="Sun H."/>
            <person name="Tunlid A."/>
            <person name="Henrissat B."/>
            <person name="Grigoriev I.V."/>
            <person name="Hibbett D.S."/>
            <person name="Martin F."/>
            <person name="Nordberg H.P."/>
            <person name="Cantor M.N."/>
            <person name="Hua S.X."/>
        </authorList>
    </citation>
    <scope>NUCLEOTIDE SEQUENCE [LARGE SCALE GENOMIC DNA]</scope>
    <source>
        <strain evidence="1 2">ATCC 200175</strain>
    </source>
</reference>
<proteinExistence type="predicted"/>
<dbReference type="Proteomes" id="UP000053647">
    <property type="component" value="Unassembled WGS sequence"/>
</dbReference>
<dbReference type="AlphaFoldDB" id="A0A0C9SYN0"/>